<feature type="transmembrane region" description="Helical" evidence="15">
    <location>
        <begin position="18"/>
        <end position="40"/>
    </location>
</feature>
<dbReference type="CDD" id="cd00519">
    <property type="entry name" value="Lipase_3"/>
    <property type="match status" value="1"/>
</dbReference>
<dbReference type="RefSeq" id="XP_016603864.1">
    <property type="nucleotide sequence ID" value="XM_016756919.1"/>
</dbReference>
<dbReference type="Pfam" id="PF01764">
    <property type="entry name" value="Lipase_3"/>
    <property type="match status" value="1"/>
</dbReference>
<keyword evidence="9" id="KW-0442">Lipid degradation</keyword>
<dbReference type="AlphaFoldDB" id="A0A0L0H4C2"/>
<keyword evidence="18" id="KW-1185">Reference proteome</keyword>
<keyword evidence="11" id="KW-0443">Lipid metabolism</keyword>
<keyword evidence="5 15" id="KW-0812">Transmembrane</keyword>
<keyword evidence="3" id="KW-1003">Cell membrane</keyword>
<dbReference type="GO" id="GO:0005886">
    <property type="term" value="C:plasma membrane"/>
    <property type="evidence" value="ECO:0007669"/>
    <property type="project" value="UniProtKB-SubCell"/>
</dbReference>
<evidence type="ECO:0000313" key="18">
    <source>
        <dbReference type="Proteomes" id="UP000053201"/>
    </source>
</evidence>
<dbReference type="eggNOG" id="KOG2088">
    <property type="taxonomic scope" value="Eukaryota"/>
</dbReference>
<evidence type="ECO:0000256" key="15">
    <source>
        <dbReference type="SAM" id="Phobius"/>
    </source>
</evidence>
<evidence type="ECO:0000313" key="17">
    <source>
        <dbReference type="EMBL" id="KNC95824.1"/>
    </source>
</evidence>
<evidence type="ECO:0000256" key="6">
    <source>
        <dbReference type="ARBA" id="ARBA00022723"/>
    </source>
</evidence>
<evidence type="ECO:0000256" key="1">
    <source>
        <dbReference type="ARBA" id="ARBA00001913"/>
    </source>
</evidence>
<feature type="transmembrane region" description="Helical" evidence="15">
    <location>
        <begin position="480"/>
        <end position="504"/>
    </location>
</feature>
<feature type="domain" description="Fungal lipase-type" evidence="16">
    <location>
        <begin position="412"/>
        <end position="550"/>
    </location>
</feature>
<dbReference type="PANTHER" id="PTHR45792">
    <property type="entry name" value="DIACYLGLYCEROL LIPASE HOMOLOG-RELATED"/>
    <property type="match status" value="1"/>
</dbReference>
<keyword evidence="12 15" id="KW-0472">Membrane</keyword>
<evidence type="ECO:0000256" key="13">
    <source>
        <dbReference type="ARBA" id="ARBA00024531"/>
    </source>
</evidence>
<proteinExistence type="predicted"/>
<dbReference type="OrthoDB" id="438440at2759"/>
<evidence type="ECO:0000256" key="12">
    <source>
        <dbReference type="ARBA" id="ARBA00023136"/>
    </source>
</evidence>
<evidence type="ECO:0000256" key="10">
    <source>
        <dbReference type="ARBA" id="ARBA00022989"/>
    </source>
</evidence>
<accession>A0A0L0H4C2</accession>
<keyword evidence="4" id="KW-0597">Phosphoprotein</keyword>
<keyword evidence="7" id="KW-0378">Hydrolase</keyword>
<dbReference type="Proteomes" id="UP000053201">
    <property type="component" value="Unassembled WGS sequence"/>
</dbReference>
<evidence type="ECO:0000256" key="11">
    <source>
        <dbReference type="ARBA" id="ARBA00023098"/>
    </source>
</evidence>
<comment type="subcellular location">
    <subcellularLocation>
        <location evidence="2">Cell membrane</location>
        <topology evidence="2">Multi-pass membrane protein</topology>
    </subcellularLocation>
</comment>
<evidence type="ECO:0000256" key="14">
    <source>
        <dbReference type="ARBA" id="ARBA00026104"/>
    </source>
</evidence>
<dbReference type="InParanoid" id="A0A0L0H4C2"/>
<evidence type="ECO:0000256" key="8">
    <source>
        <dbReference type="ARBA" id="ARBA00022837"/>
    </source>
</evidence>
<dbReference type="InterPro" id="IPR002921">
    <property type="entry name" value="Fungal_lipase-type"/>
</dbReference>
<name>A0A0L0H4C2_SPIPD</name>
<evidence type="ECO:0000256" key="9">
    <source>
        <dbReference type="ARBA" id="ARBA00022963"/>
    </source>
</evidence>
<feature type="transmembrane region" description="Helical" evidence="15">
    <location>
        <begin position="142"/>
        <end position="162"/>
    </location>
</feature>
<dbReference type="GO" id="GO:0046872">
    <property type="term" value="F:metal ion binding"/>
    <property type="evidence" value="ECO:0007669"/>
    <property type="project" value="UniProtKB-KW"/>
</dbReference>
<dbReference type="EMBL" id="KQ257475">
    <property type="protein sequence ID" value="KNC95824.1"/>
    <property type="molecule type" value="Genomic_DNA"/>
</dbReference>
<dbReference type="OMA" id="KVWECRL"/>
<reference evidence="17 18" key="1">
    <citation type="submission" date="2009-08" db="EMBL/GenBank/DDBJ databases">
        <title>The Genome Sequence of Spizellomyces punctatus strain DAOM BR117.</title>
        <authorList>
            <consortium name="The Broad Institute Genome Sequencing Platform"/>
            <person name="Russ C."/>
            <person name="Cuomo C."/>
            <person name="Shea T."/>
            <person name="Young S.K."/>
            <person name="Zeng Q."/>
            <person name="Koehrsen M."/>
            <person name="Haas B."/>
            <person name="Borodovsky M."/>
            <person name="Guigo R."/>
            <person name="Alvarado L."/>
            <person name="Berlin A."/>
            <person name="Bochicchio J."/>
            <person name="Borenstein D."/>
            <person name="Chapman S."/>
            <person name="Chen Z."/>
            <person name="Engels R."/>
            <person name="Freedman E."/>
            <person name="Gellesch M."/>
            <person name="Goldberg J."/>
            <person name="Griggs A."/>
            <person name="Gujja S."/>
            <person name="Heiman D."/>
            <person name="Hepburn T."/>
            <person name="Howarth C."/>
            <person name="Jen D."/>
            <person name="Larson L."/>
            <person name="Lewis B."/>
            <person name="Mehta T."/>
            <person name="Park D."/>
            <person name="Pearson M."/>
            <person name="Roberts A."/>
            <person name="Saif S."/>
            <person name="Shenoy N."/>
            <person name="Sisk P."/>
            <person name="Stolte C."/>
            <person name="Sykes S."/>
            <person name="Thomson T."/>
            <person name="Walk T."/>
            <person name="White J."/>
            <person name="Yandava C."/>
            <person name="Burger G."/>
            <person name="Gray M.W."/>
            <person name="Holland P.W.H."/>
            <person name="King N."/>
            <person name="Lang F.B.F."/>
            <person name="Roger A.J."/>
            <person name="Ruiz-Trillo I."/>
            <person name="Lander E."/>
            <person name="Nusbaum C."/>
        </authorList>
    </citation>
    <scope>NUCLEOTIDE SEQUENCE [LARGE SCALE GENOMIC DNA]</scope>
    <source>
        <strain evidence="17 18">DAOM BR117</strain>
    </source>
</reference>
<protein>
    <recommendedName>
        <fullName evidence="14">sn-1-specific diacylglycerol lipase</fullName>
        <ecNumber evidence="14">3.1.1.116</ecNumber>
    </recommendedName>
</protein>
<dbReference type="InterPro" id="IPR029058">
    <property type="entry name" value="AB_hydrolase_fold"/>
</dbReference>
<comment type="catalytic activity">
    <reaction evidence="13">
        <text>a 1,2-diacyl-sn-glycerol + H2O = a 2-acylglycerol + a fatty acid + H(+)</text>
        <dbReference type="Rhea" id="RHEA:33275"/>
        <dbReference type="ChEBI" id="CHEBI:15377"/>
        <dbReference type="ChEBI" id="CHEBI:15378"/>
        <dbReference type="ChEBI" id="CHEBI:17389"/>
        <dbReference type="ChEBI" id="CHEBI:17815"/>
        <dbReference type="ChEBI" id="CHEBI:28868"/>
        <dbReference type="EC" id="3.1.1.116"/>
    </reaction>
    <physiologicalReaction direction="left-to-right" evidence="13">
        <dbReference type="Rhea" id="RHEA:33276"/>
    </physiologicalReaction>
</comment>
<dbReference type="PANTHER" id="PTHR45792:SF8">
    <property type="entry name" value="DIACYLGLYCEROL LIPASE-ALPHA"/>
    <property type="match status" value="1"/>
</dbReference>
<evidence type="ECO:0000256" key="4">
    <source>
        <dbReference type="ARBA" id="ARBA00022553"/>
    </source>
</evidence>
<dbReference type="GO" id="GO:0046340">
    <property type="term" value="P:diacylglycerol catabolic process"/>
    <property type="evidence" value="ECO:0007669"/>
    <property type="project" value="TreeGrafter"/>
</dbReference>
<feature type="transmembrane region" description="Helical" evidence="15">
    <location>
        <begin position="60"/>
        <end position="83"/>
    </location>
</feature>
<dbReference type="SUPFAM" id="SSF53474">
    <property type="entry name" value="alpha/beta-Hydrolases"/>
    <property type="match status" value="1"/>
</dbReference>
<evidence type="ECO:0000256" key="2">
    <source>
        <dbReference type="ARBA" id="ARBA00004651"/>
    </source>
</evidence>
<dbReference type="GO" id="GO:0016298">
    <property type="term" value="F:lipase activity"/>
    <property type="evidence" value="ECO:0007669"/>
    <property type="project" value="TreeGrafter"/>
</dbReference>
<dbReference type="Gene3D" id="3.40.50.1820">
    <property type="entry name" value="alpha/beta hydrolase"/>
    <property type="match status" value="1"/>
</dbReference>
<dbReference type="InterPro" id="IPR052214">
    <property type="entry name" value="DAG_Lipase-Related"/>
</dbReference>
<dbReference type="GeneID" id="27691906"/>
<feature type="transmembrane region" description="Helical" evidence="15">
    <location>
        <begin position="104"/>
        <end position="122"/>
    </location>
</feature>
<evidence type="ECO:0000256" key="7">
    <source>
        <dbReference type="ARBA" id="ARBA00022801"/>
    </source>
</evidence>
<dbReference type="GO" id="GO:0019369">
    <property type="term" value="P:arachidonate metabolic process"/>
    <property type="evidence" value="ECO:0007669"/>
    <property type="project" value="TreeGrafter"/>
</dbReference>
<evidence type="ECO:0000256" key="3">
    <source>
        <dbReference type="ARBA" id="ARBA00022475"/>
    </source>
</evidence>
<comment type="cofactor">
    <cofactor evidence="1">
        <name>Ca(2+)</name>
        <dbReference type="ChEBI" id="CHEBI:29108"/>
    </cofactor>
</comment>
<dbReference type="VEuPathDB" id="FungiDB:SPPG_08764"/>
<keyword evidence="6" id="KW-0479">Metal-binding</keyword>
<evidence type="ECO:0000256" key="5">
    <source>
        <dbReference type="ARBA" id="ARBA00022692"/>
    </source>
</evidence>
<dbReference type="EC" id="3.1.1.116" evidence="14"/>
<keyword evidence="8" id="KW-0106">Calcium</keyword>
<sequence>MPSLILFNRRWHVGSDDLFFPALYGFVVHSIWLLGAAVVYHQTRNNPPGTCTNPNGLETYLVMSVVTLVMELVAETCIAYLSLQGTVADPRPRRHINKPIYCHSGLMLLELATQVYGLHLILGSDPLICTPASHIGFLIHSLIYLSTAAVTVYLIAVLLLYLRSTPLNVDSIDRTALWRTRLSFLFVSHSRSGTVDGGSGGDEPDVLSDVARIFAEFLEDVETVPSDILVGVVLLRRKQQAARALMSGKKWPSEQLGARVSGSEEHAMGTRRVSLAVQESLVNRSSSEHTSPRISVTLPAPTALDIPRYEDIQDITYFYQYAESIYGLPLFMFTNFTRGVYHLCCPWSRAPPDTAIAAIRTVTATSCIPCLPSSPTLSDQLPHADLIYLSLQGGLFRTPFAICFDHPRQTIVIAVRGTLSTADVLVDLHCDLEEITVPGLAGDVKAYTHAGMFRTARNLKDELEASGTLRRLLLEENSRYKGYGLVCCGHSLGGGVAALLAFLLRTTSYPTARAIAYSPPGCMITHEANAYFATFCTSVVLGSDIVPRLNRNTVEKLKQQVNDLIDTCNEHKVRVLGSFLLGECFGAPWYERRAGQDGGLDGPQVNVMDGAWRDVEIGEHRSRRKRSWNDEYPTTYLPGRVLYFCKERIPGSVDSYSTLPSSSDSVALLSRPASDDFDNDSEPEYTTRRSFFSKCFRKRPRSQARRRRDTYRPVWASPEEFQEIEISISMAADHMPNNLSTVLMRIDEAGRSGVVPLPAVGY</sequence>
<gene>
    <name evidence="17" type="ORF">SPPG_08764</name>
</gene>
<evidence type="ECO:0000259" key="16">
    <source>
        <dbReference type="Pfam" id="PF01764"/>
    </source>
</evidence>
<organism evidence="17 18">
    <name type="scientific">Spizellomyces punctatus (strain DAOM BR117)</name>
    <dbReference type="NCBI Taxonomy" id="645134"/>
    <lineage>
        <taxon>Eukaryota</taxon>
        <taxon>Fungi</taxon>
        <taxon>Fungi incertae sedis</taxon>
        <taxon>Chytridiomycota</taxon>
        <taxon>Chytridiomycota incertae sedis</taxon>
        <taxon>Chytridiomycetes</taxon>
        <taxon>Spizellomycetales</taxon>
        <taxon>Spizellomycetaceae</taxon>
        <taxon>Spizellomyces</taxon>
    </lineage>
</organism>
<keyword evidence="10 15" id="KW-1133">Transmembrane helix</keyword>